<dbReference type="FunCoup" id="J9D5V3">
    <property type="interactions" value="50"/>
</dbReference>
<evidence type="ECO:0000256" key="6">
    <source>
        <dbReference type="ARBA" id="ARBA00023015"/>
    </source>
</evidence>
<evidence type="ECO:0000256" key="2">
    <source>
        <dbReference type="ARBA" id="ARBA00010857"/>
    </source>
</evidence>
<keyword evidence="8" id="KW-0539">Nucleus</keyword>
<evidence type="ECO:0000256" key="8">
    <source>
        <dbReference type="ARBA" id="ARBA00023242"/>
    </source>
</evidence>
<dbReference type="GO" id="GO:0001006">
    <property type="term" value="F:RNA polymerase III type 3 promoter sequence-specific DNA binding"/>
    <property type="evidence" value="ECO:0007669"/>
    <property type="project" value="TreeGrafter"/>
</dbReference>
<evidence type="ECO:0000259" key="10">
    <source>
        <dbReference type="Pfam" id="PF07741"/>
    </source>
</evidence>
<comment type="caution">
    <text evidence="11">The sequence shown here is derived from an EMBL/GenBank/DDBJ whole genome shotgun (WGS) entry which is preliminary data.</text>
</comment>
<dbReference type="InterPro" id="IPR036915">
    <property type="entry name" value="Cyclin-like_sf"/>
</dbReference>
<dbReference type="HOGENOM" id="CLU_308361_0_0_1"/>
<feature type="domain" description="Brf1 TBP-binding" evidence="10">
    <location>
        <begin position="883"/>
        <end position="951"/>
    </location>
</feature>
<comment type="similarity">
    <text evidence="2">Belongs to the TFIIB family.</text>
</comment>
<dbReference type="GO" id="GO:0000126">
    <property type="term" value="C:transcription factor TFIIIB complex"/>
    <property type="evidence" value="ECO:0007669"/>
    <property type="project" value="TreeGrafter"/>
</dbReference>
<dbReference type="InParanoid" id="J9D5V3"/>
<keyword evidence="6" id="KW-0805">Transcription regulation</keyword>
<sequence length="957" mass="109956">MENTTESCTNCGGITLFKDESNGQVLCTGCGHITTTFSPTASLEFNDNMLAGRMINLNSTQNLFNTVNKVEQLLMNICDLNYLPLQYATTAFRYYKLSSNFKLTKGKSILYSLVACLYLVCRLEKCMVLLVDLSCRMRIDCFYCAKMFLKIRDKLCVKIGVVDPSFYLEKYVDCLIDLSIKNGFVFSDNENVSLVENEFDEDLVDFNLFDYLSKIKQSDKDNESLENSENTDEKYKVCSDNSMDLSKNAENNNYLANFDENVVKSSNIPNYYDKSCDSGNVFNNFKVILDESLKICEKVGSFPTFDVCQDNNKHHNTNIVAPFLFGTEELTKSPGSSFDDARVRFPVEPSFLFENLEAINNINLEEIINSVNNQNDKNNIFTEKTNIVDKSSKTNTNKITEKNEKKVFVTKKQFKREMLTYSSRIVKWMKRDWIITGRRPNNVCGAAILLASRILYKKYSYTVVNVINSDANANKNGACSSLYNLSSKDSSTNNRLDLFESVYSIKLNNHDLNGIINQNSCTEIGSNNRQVLESNQKDIYITDNSHNQNLKNCKITVPFCEAYYNIISNNIPDNKSIFTEVNRVDDNIKSTVPLFTLNDVSCIVKGAPITIEKRLKEIDDTKTAKMTVEEFMEKWVNTDEDPPVIKNRRKKELRRLMRQEKRKNKMIEAMCKRRDSNYLKKNLLSQNCDENDINSMRNLENRGPFYFEENMCFNEDDSRNTEANRIVHPDSFSNVNSLLNCVNKDFFDTPMTPDNLPTDIYDNKNDNFVSNEINNIEIITSNDAKVNINSNSINNIDSYGKNKKSISTMTPNQLNTINQLTTNINTKNIIGMTPDYSSSLNKPTNYLSQQLPHFISTPSDISKNTQPNILNIQDPFYDIDFSTDSEIEEIILNESDSLRKKEIWYEMYSDYLNDKQQKKNDSKSVSDTRKKKNKIIVKDKKKTTKLNQEAVNKFFGF</sequence>
<evidence type="ECO:0000256" key="7">
    <source>
        <dbReference type="ARBA" id="ARBA00023163"/>
    </source>
</evidence>
<dbReference type="InterPro" id="IPR000812">
    <property type="entry name" value="TFIIB"/>
</dbReference>
<dbReference type="GO" id="GO:0000995">
    <property type="term" value="F:RNA polymerase III general transcription initiation factor activity"/>
    <property type="evidence" value="ECO:0007669"/>
    <property type="project" value="TreeGrafter"/>
</dbReference>
<dbReference type="EMBL" id="AFBI03000051">
    <property type="protein sequence ID" value="EJW02924.1"/>
    <property type="molecule type" value="Genomic_DNA"/>
</dbReference>
<evidence type="ECO:0000256" key="5">
    <source>
        <dbReference type="ARBA" id="ARBA00022833"/>
    </source>
</evidence>
<keyword evidence="7" id="KW-0804">Transcription</keyword>
<dbReference type="PANTHER" id="PTHR11618:SF4">
    <property type="entry name" value="TRANSCRIPTION FACTOR IIIB 90 KDA SUBUNIT"/>
    <property type="match status" value="1"/>
</dbReference>
<organism evidence="11 12">
    <name type="scientific">Edhazardia aedis (strain USNM 41457)</name>
    <name type="common">Microsporidian parasite</name>
    <dbReference type="NCBI Taxonomy" id="1003232"/>
    <lineage>
        <taxon>Eukaryota</taxon>
        <taxon>Fungi</taxon>
        <taxon>Fungi incertae sedis</taxon>
        <taxon>Microsporidia</taxon>
        <taxon>Edhazardia</taxon>
    </lineage>
</organism>
<dbReference type="SUPFAM" id="SSF47954">
    <property type="entry name" value="Cyclin-like"/>
    <property type="match status" value="2"/>
</dbReference>
<dbReference type="GO" id="GO:0005634">
    <property type="term" value="C:nucleus"/>
    <property type="evidence" value="ECO:0007669"/>
    <property type="project" value="UniProtKB-SubCell"/>
</dbReference>
<dbReference type="GO" id="GO:0008270">
    <property type="term" value="F:zinc ion binding"/>
    <property type="evidence" value="ECO:0007669"/>
    <property type="project" value="UniProtKB-KW"/>
</dbReference>
<dbReference type="InterPro" id="IPR011665">
    <property type="entry name" value="BRF1_TBP-bd_dom"/>
</dbReference>
<dbReference type="STRING" id="1003232.J9D5V3"/>
<dbReference type="AlphaFoldDB" id="J9D5V3"/>
<reference evidence="12" key="2">
    <citation type="submission" date="2015-07" db="EMBL/GenBank/DDBJ databases">
        <title>Contrasting host-pathogen interactions and genome evolution in two generalist and specialist microsporidian pathogens of mosquitoes.</title>
        <authorList>
            <consortium name="The Broad Institute Genomics Platform"/>
            <consortium name="The Broad Institute Genome Sequencing Center for Infectious Disease"/>
            <person name="Cuomo C.A."/>
            <person name="Sanscrainte N.D."/>
            <person name="Goldberg J.M."/>
            <person name="Heiman D."/>
            <person name="Young S."/>
            <person name="Zeng Q."/>
            <person name="Becnel J.J."/>
            <person name="Birren B.W."/>
        </authorList>
    </citation>
    <scope>NUCLEOTIDE SEQUENCE [LARGE SCALE GENOMIC DNA]</scope>
    <source>
        <strain evidence="12">USNM 41457</strain>
    </source>
</reference>
<feature type="domain" description="Transcription factor TFIIB cyclin-like" evidence="9">
    <location>
        <begin position="407"/>
        <end position="454"/>
    </location>
</feature>
<evidence type="ECO:0000256" key="3">
    <source>
        <dbReference type="ARBA" id="ARBA00022723"/>
    </source>
</evidence>
<dbReference type="Pfam" id="PF00382">
    <property type="entry name" value="TFIIB"/>
    <property type="match status" value="2"/>
</dbReference>
<dbReference type="OrthoDB" id="511529at2759"/>
<keyword evidence="4" id="KW-0863">Zinc-finger</keyword>
<evidence type="ECO:0000259" key="9">
    <source>
        <dbReference type="Pfam" id="PF00382"/>
    </source>
</evidence>
<dbReference type="GO" id="GO:0070897">
    <property type="term" value="P:transcription preinitiation complex assembly"/>
    <property type="evidence" value="ECO:0007669"/>
    <property type="project" value="InterPro"/>
</dbReference>
<dbReference type="Proteomes" id="UP000003163">
    <property type="component" value="Unassembled WGS sequence"/>
</dbReference>
<accession>J9D5V3</accession>
<dbReference type="VEuPathDB" id="MicrosporidiaDB:EDEG_02689"/>
<name>J9D5V3_EDHAE</name>
<dbReference type="CDD" id="cd20553">
    <property type="entry name" value="CYCLIN_TFIIIB90_rpt1"/>
    <property type="match status" value="1"/>
</dbReference>
<reference evidence="11 12" key="1">
    <citation type="submission" date="2011-08" db="EMBL/GenBank/DDBJ databases">
        <authorList>
            <person name="Liu Z.J."/>
            <person name="Shi F.L."/>
            <person name="Lu J.Q."/>
            <person name="Li M."/>
            <person name="Wang Z.L."/>
        </authorList>
    </citation>
    <scope>NUCLEOTIDE SEQUENCE [LARGE SCALE GENOMIC DNA]</scope>
    <source>
        <strain evidence="11 12">USNM 41457</strain>
    </source>
</reference>
<dbReference type="GO" id="GO:0097550">
    <property type="term" value="C:transcription preinitiation complex"/>
    <property type="evidence" value="ECO:0007669"/>
    <property type="project" value="TreeGrafter"/>
</dbReference>
<dbReference type="Pfam" id="PF07741">
    <property type="entry name" value="BRF1"/>
    <property type="match status" value="1"/>
</dbReference>
<proteinExistence type="inferred from homology"/>
<evidence type="ECO:0000313" key="11">
    <source>
        <dbReference type="EMBL" id="EJW02924.1"/>
    </source>
</evidence>
<keyword evidence="12" id="KW-1185">Reference proteome</keyword>
<comment type="subcellular location">
    <subcellularLocation>
        <location evidence="1">Nucleus</location>
    </subcellularLocation>
</comment>
<protein>
    <submittedName>
        <fullName evidence="11">Uncharacterized protein</fullName>
    </submittedName>
</protein>
<dbReference type="Gene3D" id="1.10.472.10">
    <property type="entry name" value="Cyclin-like"/>
    <property type="match status" value="2"/>
</dbReference>
<dbReference type="Gene3D" id="1.20.5.650">
    <property type="entry name" value="Single helix bin"/>
    <property type="match status" value="1"/>
</dbReference>
<dbReference type="InterPro" id="IPR013150">
    <property type="entry name" value="TFIIB_cyclin"/>
</dbReference>
<dbReference type="GO" id="GO:0017025">
    <property type="term" value="F:TBP-class protein binding"/>
    <property type="evidence" value="ECO:0007669"/>
    <property type="project" value="InterPro"/>
</dbReference>
<feature type="domain" description="Transcription factor TFIIB cyclin-like" evidence="9">
    <location>
        <begin position="67"/>
        <end position="139"/>
    </location>
</feature>
<evidence type="ECO:0000256" key="4">
    <source>
        <dbReference type="ARBA" id="ARBA00022771"/>
    </source>
</evidence>
<keyword evidence="3" id="KW-0479">Metal-binding</keyword>
<evidence type="ECO:0000313" key="12">
    <source>
        <dbReference type="Proteomes" id="UP000003163"/>
    </source>
</evidence>
<gene>
    <name evidence="11" type="ORF">EDEG_02689</name>
</gene>
<evidence type="ECO:0000256" key="1">
    <source>
        <dbReference type="ARBA" id="ARBA00004123"/>
    </source>
</evidence>
<dbReference type="PANTHER" id="PTHR11618">
    <property type="entry name" value="TRANSCRIPTION INITIATION FACTOR IIB-RELATED"/>
    <property type="match status" value="1"/>
</dbReference>
<keyword evidence="5" id="KW-0862">Zinc</keyword>